<proteinExistence type="predicted"/>
<feature type="region of interest" description="Disordered" evidence="1">
    <location>
        <begin position="217"/>
        <end position="403"/>
    </location>
</feature>
<protein>
    <submittedName>
        <fullName evidence="3">Uncharacterized protein</fullName>
    </submittedName>
</protein>
<reference evidence="3" key="2">
    <citation type="submission" date="2003-01" db="EMBL/GenBank/DDBJ databases">
        <title>Oryza sativa nipponbare(GA3) genomic DNA, chromosome 2, BAC clone:B1178F07.</title>
        <authorList>
            <person name="Sasaki T."/>
            <person name="Matsumoto T."/>
            <person name="Katayose Y."/>
        </authorList>
    </citation>
    <scope>NUCLEOTIDE SEQUENCE</scope>
</reference>
<feature type="compositionally biased region" description="Basic and acidic residues" evidence="1">
    <location>
        <begin position="252"/>
        <end position="265"/>
    </location>
</feature>
<dbReference type="EMBL" id="AP006160">
    <property type="protein sequence ID" value="BAD20120.1"/>
    <property type="molecule type" value="Genomic_DNA"/>
</dbReference>
<feature type="compositionally biased region" description="Low complexity" evidence="1">
    <location>
        <begin position="329"/>
        <end position="341"/>
    </location>
</feature>
<reference evidence="2" key="1">
    <citation type="submission" date="2002-10" db="EMBL/GenBank/DDBJ databases">
        <title>Oryza sativa nipponbare(GA3) genomic DNA, chromosome 2, BAC clone:OSJNBa0060K08.</title>
        <authorList>
            <person name="Sasaki T."/>
            <person name="Matsumoto T."/>
            <person name="Katayose Y."/>
        </authorList>
    </citation>
    <scope>NUCLEOTIDE SEQUENCE</scope>
</reference>
<name>Q6K238_ORYSJ</name>
<feature type="compositionally biased region" description="Basic and acidic residues" evidence="1">
    <location>
        <begin position="229"/>
        <end position="242"/>
    </location>
</feature>
<dbReference type="Proteomes" id="UP000000763">
    <property type="component" value="Chromosome 2"/>
</dbReference>
<dbReference type="EMBL" id="AP005803">
    <property type="protein sequence ID" value="BAD20074.1"/>
    <property type="molecule type" value="Genomic_DNA"/>
</dbReference>
<gene>
    <name evidence="3" type="ORF">B1178F07.19</name>
    <name evidence="2" type="ORF">OSJNBa0060K08.29</name>
</gene>
<reference evidence="4" key="4">
    <citation type="journal article" date="2008" name="Nucleic Acids Res.">
        <title>The rice annotation project database (RAP-DB): 2008 update.</title>
        <authorList>
            <consortium name="The rice annotation project (RAP)"/>
        </authorList>
    </citation>
    <scope>GENOME REANNOTATION</scope>
    <source>
        <strain evidence="4">cv. Nipponbare</strain>
    </source>
</reference>
<feature type="region of interest" description="Disordered" evidence="1">
    <location>
        <begin position="131"/>
        <end position="179"/>
    </location>
</feature>
<evidence type="ECO:0000313" key="2">
    <source>
        <dbReference type="EMBL" id="BAD20074.1"/>
    </source>
</evidence>
<feature type="region of interest" description="Disordered" evidence="1">
    <location>
        <begin position="193"/>
        <end position="212"/>
    </location>
</feature>
<evidence type="ECO:0000256" key="1">
    <source>
        <dbReference type="SAM" id="MobiDB-lite"/>
    </source>
</evidence>
<evidence type="ECO:0000313" key="4">
    <source>
        <dbReference type="Proteomes" id="UP000000763"/>
    </source>
</evidence>
<dbReference type="AlphaFoldDB" id="Q6K238"/>
<accession>Q6K238</accession>
<feature type="compositionally biased region" description="Basic and acidic residues" evidence="1">
    <location>
        <begin position="143"/>
        <end position="169"/>
    </location>
</feature>
<feature type="compositionally biased region" description="Low complexity" evidence="1">
    <location>
        <begin position="387"/>
        <end position="403"/>
    </location>
</feature>
<evidence type="ECO:0000313" key="3">
    <source>
        <dbReference type="EMBL" id="BAD20120.1"/>
    </source>
</evidence>
<organism evidence="3 4">
    <name type="scientific">Oryza sativa subsp. japonica</name>
    <name type="common">Rice</name>
    <dbReference type="NCBI Taxonomy" id="39947"/>
    <lineage>
        <taxon>Eukaryota</taxon>
        <taxon>Viridiplantae</taxon>
        <taxon>Streptophyta</taxon>
        <taxon>Embryophyta</taxon>
        <taxon>Tracheophyta</taxon>
        <taxon>Spermatophyta</taxon>
        <taxon>Magnoliopsida</taxon>
        <taxon>Liliopsida</taxon>
        <taxon>Poales</taxon>
        <taxon>Poaceae</taxon>
        <taxon>BOP clade</taxon>
        <taxon>Oryzoideae</taxon>
        <taxon>Oryzeae</taxon>
        <taxon>Oryzinae</taxon>
        <taxon>Oryza</taxon>
        <taxon>Oryza sativa</taxon>
    </lineage>
</organism>
<sequence>MERRAFASVREEGDDSSLALVLDASTTVSLDSRKMTDLWDPHVSQPAAGAAWRQGGLFLLVIVVLARRRTRAGGGGLAATFRIPPQLECTQQAGRGLAAAFCIWSSSSLSFPASPINAAWSARWRATMTAGTPWVSTRGPRWSSDRRGGSRPGDVDGPRRGEVEDRNIQEDPFPSPLSLLGCGRQAVSIGCRREKAAPMATPPPPRGERDGIGCRREKAAPAATPPPPRGERDGIGCRREKAAPAATPPPPRGERDGIGCRREKAAPPPPRGEQDGGGVRRVQDLPGPADRDHPMRSSHRPANRGHPASSSPVPSRPRHPSELHPRVQAAAASRRAPSARPSGRDLPASSSPALGWPRLPSKLFPRVQPAATSRRASPLRPAGRGLPASSSPTAAARANGRRL</sequence>
<reference evidence="4" key="3">
    <citation type="journal article" date="2005" name="Nature">
        <title>The map-based sequence of the rice genome.</title>
        <authorList>
            <consortium name="International rice genome sequencing project (IRGSP)"/>
            <person name="Matsumoto T."/>
            <person name="Wu J."/>
            <person name="Kanamori H."/>
            <person name="Katayose Y."/>
            <person name="Fujisawa M."/>
            <person name="Namiki N."/>
            <person name="Mizuno H."/>
            <person name="Yamamoto K."/>
            <person name="Antonio B.A."/>
            <person name="Baba T."/>
            <person name="Sakata K."/>
            <person name="Nagamura Y."/>
            <person name="Aoki H."/>
            <person name="Arikawa K."/>
            <person name="Arita K."/>
            <person name="Bito T."/>
            <person name="Chiden Y."/>
            <person name="Fujitsuka N."/>
            <person name="Fukunaka R."/>
            <person name="Hamada M."/>
            <person name="Harada C."/>
            <person name="Hayashi A."/>
            <person name="Hijishita S."/>
            <person name="Honda M."/>
            <person name="Hosokawa S."/>
            <person name="Ichikawa Y."/>
            <person name="Idonuma A."/>
            <person name="Iijima M."/>
            <person name="Ikeda M."/>
            <person name="Ikeno M."/>
            <person name="Ito K."/>
            <person name="Ito S."/>
            <person name="Ito T."/>
            <person name="Ito Y."/>
            <person name="Ito Y."/>
            <person name="Iwabuchi A."/>
            <person name="Kamiya K."/>
            <person name="Karasawa W."/>
            <person name="Kurita K."/>
            <person name="Katagiri S."/>
            <person name="Kikuta A."/>
            <person name="Kobayashi H."/>
            <person name="Kobayashi N."/>
            <person name="Machita K."/>
            <person name="Maehara T."/>
            <person name="Masukawa M."/>
            <person name="Mizubayashi T."/>
            <person name="Mukai Y."/>
            <person name="Nagasaki H."/>
            <person name="Nagata Y."/>
            <person name="Naito S."/>
            <person name="Nakashima M."/>
            <person name="Nakama Y."/>
            <person name="Nakamichi Y."/>
            <person name="Nakamura M."/>
            <person name="Meguro A."/>
            <person name="Negishi M."/>
            <person name="Ohta I."/>
            <person name="Ohta T."/>
            <person name="Okamoto M."/>
            <person name="Ono N."/>
            <person name="Saji S."/>
            <person name="Sakaguchi M."/>
            <person name="Sakai K."/>
            <person name="Shibata M."/>
            <person name="Shimokawa T."/>
            <person name="Song J."/>
            <person name="Takazaki Y."/>
            <person name="Terasawa K."/>
            <person name="Tsugane M."/>
            <person name="Tsuji K."/>
            <person name="Ueda S."/>
            <person name="Waki K."/>
            <person name="Yamagata H."/>
            <person name="Yamamoto M."/>
            <person name="Yamamoto S."/>
            <person name="Yamane H."/>
            <person name="Yoshiki S."/>
            <person name="Yoshihara R."/>
            <person name="Yukawa K."/>
            <person name="Zhong H."/>
            <person name="Yano M."/>
            <person name="Yuan Q."/>
            <person name="Ouyang S."/>
            <person name="Liu J."/>
            <person name="Jones K.M."/>
            <person name="Gansberger K."/>
            <person name="Moffat K."/>
            <person name="Hill J."/>
            <person name="Bera J."/>
            <person name="Fadrosh D."/>
            <person name="Jin S."/>
            <person name="Johri S."/>
            <person name="Kim M."/>
            <person name="Overton L."/>
            <person name="Reardon M."/>
            <person name="Tsitrin T."/>
            <person name="Vuong H."/>
            <person name="Weaver B."/>
            <person name="Ciecko A."/>
            <person name="Tallon L."/>
            <person name="Jackson J."/>
            <person name="Pai G."/>
            <person name="Aken S.V."/>
            <person name="Utterback T."/>
            <person name="Reidmuller S."/>
            <person name="Feldblyum T."/>
            <person name="Hsiao J."/>
            <person name="Zismann V."/>
            <person name="Iobst S."/>
            <person name="de Vazeille A.R."/>
            <person name="Buell C.R."/>
            <person name="Ying K."/>
            <person name="Li Y."/>
            <person name="Lu T."/>
            <person name="Huang Y."/>
            <person name="Zhao Q."/>
            <person name="Feng Q."/>
            <person name="Zhang L."/>
            <person name="Zhu J."/>
            <person name="Weng Q."/>
            <person name="Mu J."/>
            <person name="Lu Y."/>
            <person name="Fan D."/>
            <person name="Liu Y."/>
            <person name="Guan J."/>
            <person name="Zhang Y."/>
            <person name="Yu S."/>
            <person name="Liu X."/>
            <person name="Zhang Y."/>
            <person name="Hong G."/>
            <person name="Han B."/>
            <person name="Choisne N."/>
            <person name="Demange N."/>
            <person name="Orjeda G."/>
            <person name="Samain S."/>
            <person name="Cattolico L."/>
            <person name="Pelletier E."/>
            <person name="Couloux A."/>
            <person name="Segurens B."/>
            <person name="Wincker P."/>
            <person name="D'Hont A."/>
            <person name="Scarpelli C."/>
            <person name="Weissenbach J."/>
            <person name="Salanoubat M."/>
            <person name="Quetier F."/>
            <person name="Yu Y."/>
            <person name="Kim H.R."/>
            <person name="Rambo T."/>
            <person name="Currie J."/>
            <person name="Collura K."/>
            <person name="Luo M."/>
            <person name="Yang T."/>
            <person name="Ammiraju J.S.S."/>
            <person name="Engler F."/>
            <person name="Soderlund C."/>
            <person name="Wing R.A."/>
            <person name="Palmer L.E."/>
            <person name="de la Bastide M."/>
            <person name="Spiegel L."/>
            <person name="Nascimento L."/>
            <person name="Zutavern T."/>
            <person name="O'Shaughnessy A."/>
            <person name="Dike S."/>
            <person name="Dedhia N."/>
            <person name="Preston R."/>
            <person name="Balija V."/>
            <person name="McCombie W.R."/>
            <person name="Chow T."/>
            <person name="Chen H."/>
            <person name="Chung M."/>
            <person name="Chen C."/>
            <person name="Shaw J."/>
            <person name="Wu H."/>
            <person name="Hsiao K."/>
            <person name="Chao Y."/>
            <person name="Chu M."/>
            <person name="Cheng C."/>
            <person name="Hour A."/>
            <person name="Lee P."/>
            <person name="Lin S."/>
            <person name="Lin Y."/>
            <person name="Liou J."/>
            <person name="Liu S."/>
            <person name="Hsing Y."/>
            <person name="Raghuvanshi S."/>
            <person name="Mohanty A."/>
            <person name="Bharti A.K."/>
            <person name="Gaur A."/>
            <person name="Gupta V."/>
            <person name="Kumar D."/>
            <person name="Ravi V."/>
            <person name="Vij S."/>
            <person name="Kapur A."/>
            <person name="Khurana P."/>
            <person name="Khurana P."/>
            <person name="Khurana J.P."/>
            <person name="Tyagi A.K."/>
            <person name="Gaikwad K."/>
            <person name="Singh A."/>
            <person name="Dalal V."/>
            <person name="Srivastava S."/>
            <person name="Dixit A."/>
            <person name="Pal A.K."/>
            <person name="Ghazi I.A."/>
            <person name="Yadav M."/>
            <person name="Pandit A."/>
            <person name="Bhargava A."/>
            <person name="Sureshbabu K."/>
            <person name="Batra K."/>
            <person name="Sharma T.R."/>
            <person name="Mohapatra T."/>
            <person name="Singh N.K."/>
            <person name="Messing J."/>
            <person name="Nelson A.B."/>
            <person name="Fuks G."/>
            <person name="Kavchok S."/>
            <person name="Keizer G."/>
            <person name="Linton E."/>
            <person name="Llaca V."/>
            <person name="Song R."/>
            <person name="Tanyolac B."/>
            <person name="Young S."/>
            <person name="Ho-Il K."/>
            <person name="Hahn J.H."/>
            <person name="Sangsakoo G."/>
            <person name="Vanavichit A."/>
            <person name="de Mattos Luiz.A.T."/>
            <person name="Zimmer P.D."/>
            <person name="Malone G."/>
            <person name="Dellagostin O."/>
            <person name="de Oliveira A.C."/>
            <person name="Bevan M."/>
            <person name="Bancroft I."/>
            <person name="Minx P."/>
            <person name="Cordum H."/>
            <person name="Wilson R."/>
            <person name="Cheng Z."/>
            <person name="Jin W."/>
            <person name="Jiang J."/>
            <person name="Leong S.A."/>
            <person name="Iwama H."/>
            <person name="Gojobori T."/>
            <person name="Itoh T."/>
            <person name="Niimura Y."/>
            <person name="Fujii Y."/>
            <person name="Habara T."/>
            <person name="Sakai H."/>
            <person name="Sato Y."/>
            <person name="Wilson G."/>
            <person name="Kumar K."/>
            <person name="McCouch S."/>
            <person name="Juretic N."/>
            <person name="Hoen D."/>
            <person name="Wright S."/>
            <person name="Bruskiewich R."/>
            <person name="Bureau T."/>
            <person name="Miyao A."/>
            <person name="Hirochika H."/>
            <person name="Nishikawa T."/>
            <person name="Kadowaki K."/>
            <person name="Sugiura M."/>
            <person name="Burr B."/>
            <person name="Sasaki T."/>
        </authorList>
    </citation>
    <scope>NUCLEOTIDE SEQUENCE [LARGE SCALE GENOMIC DNA]</scope>
    <source>
        <strain evidence="4">cv. Nipponbare</strain>
    </source>
</reference>